<dbReference type="InterPro" id="IPR025962">
    <property type="entry name" value="SdpI/YhfL"/>
</dbReference>
<dbReference type="AlphaFoldDB" id="A0AA87RIN1"/>
<keyword evidence="1" id="KW-1133">Transmembrane helix</keyword>
<evidence type="ECO:0008006" key="4">
    <source>
        <dbReference type="Google" id="ProtNLM"/>
    </source>
</evidence>
<protein>
    <recommendedName>
        <fullName evidence="4">SdpI/YhfL protein family protein</fullName>
    </recommendedName>
</protein>
<dbReference type="EMBL" id="BJUU01000017">
    <property type="protein sequence ID" value="GEK80981.1"/>
    <property type="molecule type" value="Genomic_DNA"/>
</dbReference>
<comment type="caution">
    <text evidence="2">The sequence shown here is derived from an EMBL/GenBank/DDBJ whole genome shotgun (WGS) entry which is preliminary data.</text>
</comment>
<gene>
    <name evidence="2" type="ORF">ABA31_23320</name>
</gene>
<accession>A0AA87RIN1</accession>
<evidence type="ECO:0000313" key="3">
    <source>
        <dbReference type="Proteomes" id="UP000321749"/>
    </source>
</evidence>
<keyword evidence="3" id="KW-1185">Reference proteome</keyword>
<feature type="transmembrane region" description="Helical" evidence="1">
    <location>
        <begin position="63"/>
        <end position="86"/>
    </location>
</feature>
<dbReference type="RefSeq" id="WP_146795719.1">
    <property type="nucleotide sequence ID" value="NZ_BJUU01000017.1"/>
</dbReference>
<reference evidence="2 3" key="1">
    <citation type="submission" date="2019-07" db="EMBL/GenBank/DDBJ databases">
        <title>Whole genome shotgun sequence of Agrococcus baldri NBRC 103055.</title>
        <authorList>
            <person name="Hosoyama A."/>
            <person name="Uohara A."/>
            <person name="Ohji S."/>
            <person name="Ichikawa N."/>
        </authorList>
    </citation>
    <scope>NUCLEOTIDE SEQUENCE [LARGE SCALE GENOMIC DNA]</scope>
    <source>
        <strain evidence="2 3">NBRC 103055</strain>
    </source>
</reference>
<feature type="transmembrane region" description="Helical" evidence="1">
    <location>
        <begin position="6"/>
        <end position="28"/>
    </location>
</feature>
<keyword evidence="1" id="KW-0812">Transmembrane</keyword>
<proteinExistence type="predicted"/>
<evidence type="ECO:0000256" key="1">
    <source>
        <dbReference type="SAM" id="Phobius"/>
    </source>
</evidence>
<evidence type="ECO:0000313" key="2">
    <source>
        <dbReference type="EMBL" id="GEK80981.1"/>
    </source>
</evidence>
<dbReference type="Pfam" id="PF13630">
    <property type="entry name" value="SdpI"/>
    <property type="match status" value="1"/>
</dbReference>
<dbReference type="Proteomes" id="UP000321749">
    <property type="component" value="Unassembled WGS sequence"/>
</dbReference>
<keyword evidence="1" id="KW-0472">Membrane</keyword>
<organism evidence="2 3">
    <name type="scientific">Agrococcus baldri</name>
    <dbReference type="NCBI Taxonomy" id="153730"/>
    <lineage>
        <taxon>Bacteria</taxon>
        <taxon>Bacillati</taxon>
        <taxon>Actinomycetota</taxon>
        <taxon>Actinomycetes</taxon>
        <taxon>Micrococcales</taxon>
        <taxon>Microbacteriaceae</taxon>
        <taxon>Agrococcus</taxon>
    </lineage>
</organism>
<sequence>MDGGSGIVIGAIVVALGAAAIIAIVHLAGVGRIGRSRWLGLRLAPTLASDETWSAAHRAATPIVWLTGSIAVIAALAALAFAGSGAVREGTVLVVLALVVLVIGLVLAGWRAVATVR</sequence>
<name>A0AA87RIN1_9MICO</name>
<feature type="transmembrane region" description="Helical" evidence="1">
    <location>
        <begin position="92"/>
        <end position="113"/>
    </location>
</feature>